<evidence type="ECO:0000313" key="1">
    <source>
        <dbReference type="EMBL" id="KAK9239159.1"/>
    </source>
</evidence>
<dbReference type="Proteomes" id="UP001433508">
    <property type="component" value="Unassembled WGS sequence"/>
</dbReference>
<reference evidence="2" key="1">
    <citation type="journal article" date="2024" name="Front. Bioeng. Biotechnol.">
        <title>Genome-scale model development and genomic sequencing of the oleaginous clade Lipomyces.</title>
        <authorList>
            <person name="Czajka J.J."/>
            <person name="Han Y."/>
            <person name="Kim J."/>
            <person name="Mondo S.J."/>
            <person name="Hofstad B.A."/>
            <person name="Robles A."/>
            <person name="Haridas S."/>
            <person name="Riley R."/>
            <person name="LaButti K."/>
            <person name="Pangilinan J."/>
            <person name="Andreopoulos W."/>
            <person name="Lipzen A."/>
            <person name="Yan J."/>
            <person name="Wang M."/>
            <person name="Ng V."/>
            <person name="Grigoriev I.V."/>
            <person name="Spatafora J.W."/>
            <person name="Magnuson J.K."/>
            <person name="Baker S.E."/>
            <person name="Pomraning K.R."/>
        </authorList>
    </citation>
    <scope>NUCLEOTIDE SEQUENCE [LARGE SCALE GENOMIC DNA]</scope>
    <source>
        <strain evidence="2">CBS 7786</strain>
    </source>
</reference>
<evidence type="ECO:0000313" key="2">
    <source>
        <dbReference type="Proteomes" id="UP001433508"/>
    </source>
</evidence>
<name>A0ACC3T6T9_LIPKO</name>
<gene>
    <name evidence="1" type="ORF">V1525DRAFT_438852</name>
</gene>
<accession>A0ACC3T6T9</accession>
<sequence>MAMEWNLTANIRWFERLVDHGNGVEPNGEYKLVRKAGLYQSMYYLFHELGIQSNIIVAATRHPALGIIGVAQSSQKKKSNHRLWEARLDDIKLEDVVEFVHTESKHLRRILESAHNEWFDTKDRSRPLWKLVVVHGTHVLFVYHHMIADGRSGYAFHQSFLAALNEVEATHKTMQPGVNESVIAKVPSTAPPEYALALIQTSVSMIHVIWSFLWWTVVRLVFSKNSFLFSDASFSRTYPTIDKPFAKEDRTVTKVESLRIDCEMKQKCLQVCRNHDTTLTALLQTLIQLTLAADIYPEATLGFSGVAIDLRRYLSPSPGPNAMLNASALFDGR</sequence>
<proteinExistence type="predicted"/>
<comment type="caution">
    <text evidence="1">The sequence shown here is derived from an EMBL/GenBank/DDBJ whole genome shotgun (WGS) entry which is preliminary data.</text>
</comment>
<keyword evidence="2" id="KW-1185">Reference proteome</keyword>
<organism evidence="1 2">
    <name type="scientific">Lipomyces kononenkoae</name>
    <name type="common">Yeast</name>
    <dbReference type="NCBI Taxonomy" id="34357"/>
    <lineage>
        <taxon>Eukaryota</taxon>
        <taxon>Fungi</taxon>
        <taxon>Dikarya</taxon>
        <taxon>Ascomycota</taxon>
        <taxon>Saccharomycotina</taxon>
        <taxon>Lipomycetes</taxon>
        <taxon>Lipomycetales</taxon>
        <taxon>Lipomycetaceae</taxon>
        <taxon>Lipomyces</taxon>
    </lineage>
</organism>
<dbReference type="EMBL" id="MU971349">
    <property type="protein sequence ID" value="KAK9239159.1"/>
    <property type="molecule type" value="Genomic_DNA"/>
</dbReference>
<protein>
    <submittedName>
        <fullName evidence="1">Alcohol acetyltransferase-domain-containing protein</fullName>
    </submittedName>
</protein>